<name>A0A7E4VMT6_PANRE</name>
<dbReference type="GO" id="GO:0005524">
    <property type="term" value="F:ATP binding"/>
    <property type="evidence" value="ECO:0007669"/>
    <property type="project" value="UniProtKB-KW"/>
</dbReference>
<dbReference type="InterPro" id="IPR004344">
    <property type="entry name" value="TTL/TTLL_fam"/>
</dbReference>
<keyword evidence="3" id="KW-0547">Nucleotide-binding</keyword>
<dbReference type="PROSITE" id="PS51221">
    <property type="entry name" value="TTL"/>
    <property type="match status" value="1"/>
</dbReference>
<dbReference type="GO" id="GO:0019098">
    <property type="term" value="P:reproductive behavior"/>
    <property type="evidence" value="ECO:0007669"/>
    <property type="project" value="UniProtKB-ARBA"/>
</dbReference>
<evidence type="ECO:0000256" key="5">
    <source>
        <dbReference type="ARBA" id="ARBA00041448"/>
    </source>
</evidence>
<evidence type="ECO:0000256" key="1">
    <source>
        <dbReference type="ARBA" id="ARBA00006820"/>
    </source>
</evidence>
<dbReference type="PANTHER" id="PTHR12241">
    <property type="entry name" value="TUBULIN POLYGLUTAMYLASE"/>
    <property type="match status" value="1"/>
</dbReference>
<keyword evidence="8" id="KW-1185">Reference proteome</keyword>
<dbReference type="Proteomes" id="UP000492821">
    <property type="component" value="Unassembled WGS sequence"/>
</dbReference>
<dbReference type="GO" id="GO:0070740">
    <property type="term" value="F:tubulin-glutamic acid ligase activity"/>
    <property type="evidence" value="ECO:0007669"/>
    <property type="project" value="TreeGrafter"/>
</dbReference>
<organism evidence="8 9">
    <name type="scientific">Panagrellus redivivus</name>
    <name type="common">Microworm</name>
    <dbReference type="NCBI Taxonomy" id="6233"/>
    <lineage>
        <taxon>Eukaryota</taxon>
        <taxon>Metazoa</taxon>
        <taxon>Ecdysozoa</taxon>
        <taxon>Nematoda</taxon>
        <taxon>Chromadorea</taxon>
        <taxon>Rhabditida</taxon>
        <taxon>Tylenchina</taxon>
        <taxon>Panagrolaimomorpha</taxon>
        <taxon>Panagrolaimoidea</taxon>
        <taxon>Panagrolaimidae</taxon>
        <taxon>Panagrellus</taxon>
    </lineage>
</organism>
<sequence length="698" mass="78271">MSICADYQELDGDVCISDDYSKPKLPKGALERISLADAGAHSEADEIVDTGEDGKVQKPKYKSFQYMKFIPEAIKYSAIGHKFATTKPDKYTQIGREYNMCFKMLRSDSKLIKTVLSSYGYLQCSRRNNDVNLIWSNTHLSQSVLRTFLPWQRINHFPRSVGITKKDLLHQNLSLMCTKFPIGFDFFPKSYIFPDDKAILLAKVAGSTTMKPHISKPAASSRGRGISILNKPSELSAIICDERSKVLVSEYITNPLLVDRKKFDLRIYVAVMSFHPMIAYMFNDGLARFAVGEYTEEIGDWDDVSKHLTNYSLHKNNKDFIKNNDAADEDVGHKWTLSGLLRNLAASGHDTKLLMIRIEDIVVKTLLSIQSQVAAASRAAGLAPNSCFELFGFDILIDTDLKPWLLEVNLSPSLACDAPLDSVLKTKVICDTLNLAMVPLVYGKNSRNVSAGEEENINDDNDLASMVSASSGPTSRSTSPVSNASSAKKSRSFATTPFRRYTAGDVRPSGCVSSSTKIKTCASRMKCDRLRKGGFIRIFPRKNTYYMYKDIITETNVQNLDNLLYKEVNGVDPEVGDLADDMTFVHSELMSCDEYNSFDKLSPVTQQVLKEAYDEAEAYEAHKHLNGTKLYPRALPKLRPETRRRTLSCVATDEQRREQRITAFLAQKSVLAAVAKDPDYQFTQAAEIAQERKQNPYL</sequence>
<evidence type="ECO:0000256" key="7">
    <source>
        <dbReference type="SAM" id="MobiDB-lite"/>
    </source>
</evidence>
<comment type="catalytic activity">
    <reaction evidence="6">
        <text>L-glutamyl-[protein] + L-glutamate + ATP = gamma-L-glutamyl-L-glutamyl-[protein] + ADP + phosphate + H(+)</text>
        <dbReference type="Rhea" id="RHEA:60144"/>
        <dbReference type="Rhea" id="RHEA-COMP:10208"/>
        <dbReference type="Rhea" id="RHEA-COMP:15517"/>
        <dbReference type="ChEBI" id="CHEBI:15378"/>
        <dbReference type="ChEBI" id="CHEBI:29973"/>
        <dbReference type="ChEBI" id="CHEBI:29985"/>
        <dbReference type="ChEBI" id="CHEBI:30616"/>
        <dbReference type="ChEBI" id="CHEBI:43474"/>
        <dbReference type="ChEBI" id="CHEBI:143622"/>
        <dbReference type="ChEBI" id="CHEBI:456216"/>
    </reaction>
    <physiologicalReaction direction="left-to-right" evidence="6">
        <dbReference type="Rhea" id="RHEA:60145"/>
    </physiologicalReaction>
</comment>
<protein>
    <recommendedName>
        <fullName evidence="5">Tubulin--tyrosine ligase-like protein 5</fullName>
    </recommendedName>
</protein>
<dbReference type="Gene3D" id="3.30.470.20">
    <property type="entry name" value="ATP-grasp fold, B domain"/>
    <property type="match status" value="1"/>
</dbReference>
<dbReference type="AlphaFoldDB" id="A0A7E4VMT6"/>
<keyword evidence="2" id="KW-0436">Ligase</keyword>
<dbReference type="GO" id="GO:0000226">
    <property type="term" value="P:microtubule cytoskeleton organization"/>
    <property type="evidence" value="ECO:0007669"/>
    <property type="project" value="TreeGrafter"/>
</dbReference>
<comment type="similarity">
    <text evidence="1">Belongs to the tubulin--tyrosine ligase family.</text>
</comment>
<proteinExistence type="inferred from homology"/>
<reference evidence="8" key="1">
    <citation type="journal article" date="2013" name="Genetics">
        <title>The draft genome and transcriptome of Panagrellus redivivus are shaped by the harsh demands of a free-living lifestyle.</title>
        <authorList>
            <person name="Srinivasan J."/>
            <person name="Dillman A.R."/>
            <person name="Macchietto M.G."/>
            <person name="Heikkinen L."/>
            <person name="Lakso M."/>
            <person name="Fracchia K.M."/>
            <person name="Antoshechkin I."/>
            <person name="Mortazavi A."/>
            <person name="Wong G."/>
            <person name="Sternberg P.W."/>
        </authorList>
    </citation>
    <scope>NUCLEOTIDE SEQUENCE [LARGE SCALE GENOMIC DNA]</scope>
    <source>
        <strain evidence="8">MT8872</strain>
    </source>
</reference>
<evidence type="ECO:0000256" key="2">
    <source>
        <dbReference type="ARBA" id="ARBA00022598"/>
    </source>
</evidence>
<keyword evidence="4" id="KW-0067">ATP-binding</keyword>
<dbReference type="PANTHER" id="PTHR12241:SF145">
    <property type="entry name" value="TUBULIN POLYGLUTAMYLASE TTLL5"/>
    <property type="match status" value="1"/>
</dbReference>
<dbReference type="WBParaSite" id="Pan_g22730.t2">
    <property type="protein sequence ID" value="Pan_g22730.t2"/>
    <property type="gene ID" value="Pan_g22730"/>
</dbReference>
<dbReference type="GO" id="GO:0015631">
    <property type="term" value="F:tubulin binding"/>
    <property type="evidence" value="ECO:0007669"/>
    <property type="project" value="TreeGrafter"/>
</dbReference>
<feature type="compositionally biased region" description="Acidic residues" evidence="7">
    <location>
        <begin position="452"/>
        <end position="462"/>
    </location>
</feature>
<feature type="compositionally biased region" description="Low complexity" evidence="7">
    <location>
        <begin position="467"/>
        <end position="482"/>
    </location>
</feature>
<evidence type="ECO:0000256" key="6">
    <source>
        <dbReference type="ARBA" id="ARBA00049274"/>
    </source>
</evidence>
<feature type="region of interest" description="Disordered" evidence="7">
    <location>
        <begin position="451"/>
        <end position="490"/>
    </location>
</feature>
<evidence type="ECO:0000313" key="8">
    <source>
        <dbReference type="Proteomes" id="UP000492821"/>
    </source>
</evidence>
<dbReference type="Pfam" id="PF03133">
    <property type="entry name" value="TTL"/>
    <property type="match status" value="1"/>
</dbReference>
<reference evidence="9" key="2">
    <citation type="submission" date="2020-10" db="UniProtKB">
        <authorList>
            <consortium name="WormBaseParasite"/>
        </authorList>
    </citation>
    <scope>IDENTIFICATION</scope>
</reference>
<evidence type="ECO:0000313" key="9">
    <source>
        <dbReference type="WBParaSite" id="Pan_g22730.t2"/>
    </source>
</evidence>
<evidence type="ECO:0000256" key="3">
    <source>
        <dbReference type="ARBA" id="ARBA00022741"/>
    </source>
</evidence>
<dbReference type="GO" id="GO:0036064">
    <property type="term" value="C:ciliary basal body"/>
    <property type="evidence" value="ECO:0007669"/>
    <property type="project" value="TreeGrafter"/>
</dbReference>
<accession>A0A7E4VMT6</accession>
<evidence type="ECO:0000256" key="4">
    <source>
        <dbReference type="ARBA" id="ARBA00022840"/>
    </source>
</evidence>
<dbReference type="SUPFAM" id="SSF56059">
    <property type="entry name" value="Glutathione synthetase ATP-binding domain-like"/>
    <property type="match status" value="1"/>
</dbReference>